<organism evidence="1 2">
    <name type="scientific">Sphingobacterium detergens</name>
    <dbReference type="NCBI Taxonomy" id="1145106"/>
    <lineage>
        <taxon>Bacteria</taxon>
        <taxon>Pseudomonadati</taxon>
        <taxon>Bacteroidota</taxon>
        <taxon>Sphingobacteriia</taxon>
        <taxon>Sphingobacteriales</taxon>
        <taxon>Sphingobacteriaceae</taxon>
        <taxon>Sphingobacterium</taxon>
    </lineage>
</organism>
<sequence length="45" mass="5416">MMFPNGRIAQEEIFSKRDDLQEEDEFNAYLAKKNKPDIQVYQHDI</sequence>
<evidence type="ECO:0000313" key="1">
    <source>
        <dbReference type="EMBL" id="RKE55358.1"/>
    </source>
</evidence>
<dbReference type="EMBL" id="RAPY01000001">
    <property type="protein sequence ID" value="RKE55358.1"/>
    <property type="molecule type" value="Genomic_DNA"/>
</dbReference>
<accession>A0A420BFA0</accession>
<name>A0A420BFA0_SPHD1</name>
<protein>
    <submittedName>
        <fullName evidence="1">Uncharacterized protein</fullName>
    </submittedName>
</protein>
<dbReference type="AlphaFoldDB" id="A0A420BFA0"/>
<keyword evidence="2" id="KW-1185">Reference proteome</keyword>
<evidence type="ECO:0000313" key="2">
    <source>
        <dbReference type="Proteomes" id="UP000286246"/>
    </source>
</evidence>
<dbReference type="RefSeq" id="WP_167457159.1">
    <property type="nucleotide sequence ID" value="NZ_RAPY01000001.1"/>
</dbReference>
<comment type="caution">
    <text evidence="1">The sequence shown here is derived from an EMBL/GenBank/DDBJ whole genome shotgun (WGS) entry which is preliminary data.</text>
</comment>
<proteinExistence type="predicted"/>
<dbReference type="Proteomes" id="UP000286246">
    <property type="component" value="Unassembled WGS sequence"/>
</dbReference>
<gene>
    <name evidence="1" type="ORF">DFQ12_0189</name>
</gene>
<reference evidence="1 2" key="1">
    <citation type="submission" date="2018-09" db="EMBL/GenBank/DDBJ databases">
        <title>Genomic Encyclopedia of Type Strains, Phase III (KMG-III): the genomes of soil and plant-associated and newly described type strains.</title>
        <authorList>
            <person name="Whitman W."/>
        </authorList>
    </citation>
    <scope>NUCLEOTIDE SEQUENCE [LARGE SCALE GENOMIC DNA]</scope>
    <source>
        <strain evidence="1 2">CECT 7938</strain>
    </source>
</reference>